<dbReference type="OrthoDB" id="9778208at2"/>
<proteinExistence type="predicted"/>
<organism evidence="5 6">
    <name type="scientific">Mesohalobacter halotolerans</name>
    <dbReference type="NCBI Taxonomy" id="1883405"/>
    <lineage>
        <taxon>Bacteria</taxon>
        <taxon>Pseudomonadati</taxon>
        <taxon>Bacteroidota</taxon>
        <taxon>Flavobacteriia</taxon>
        <taxon>Flavobacteriales</taxon>
        <taxon>Flavobacteriaceae</taxon>
        <taxon>Mesohalobacter</taxon>
    </lineage>
</organism>
<keyword evidence="4" id="KW-0949">S-adenosyl-L-methionine</keyword>
<keyword evidence="1" id="KW-0597">Phosphoprotein</keyword>
<dbReference type="EMBL" id="SWMU01000004">
    <property type="protein sequence ID" value="TKS55736.1"/>
    <property type="molecule type" value="Genomic_DNA"/>
</dbReference>
<dbReference type="CDD" id="cd02440">
    <property type="entry name" value="AdoMet_MTases"/>
    <property type="match status" value="1"/>
</dbReference>
<dbReference type="Gene3D" id="3.40.50.150">
    <property type="entry name" value="Vaccinia Virus protein VP39"/>
    <property type="match status" value="1"/>
</dbReference>
<keyword evidence="3 5" id="KW-0808">Transferase</keyword>
<accession>A0A4U5TP59</accession>
<reference evidence="5 6" key="1">
    <citation type="submission" date="2019-04" db="EMBL/GenBank/DDBJ databases">
        <title>Psychroflexus halotolerans sp. nov., isolated from a marine solar saltern.</title>
        <authorList>
            <person name="Feng X."/>
        </authorList>
    </citation>
    <scope>NUCLEOTIDE SEQUENCE [LARGE SCALE GENOMIC DNA]</scope>
    <source>
        <strain evidence="5 6">WDS2C27</strain>
    </source>
</reference>
<evidence type="ECO:0000256" key="1">
    <source>
        <dbReference type="ARBA" id="ARBA00022553"/>
    </source>
</evidence>
<dbReference type="Proteomes" id="UP000306552">
    <property type="component" value="Unassembled WGS sequence"/>
</dbReference>
<dbReference type="PANTHER" id="PTHR32183">
    <property type="match status" value="1"/>
</dbReference>
<evidence type="ECO:0000256" key="2">
    <source>
        <dbReference type="ARBA" id="ARBA00022603"/>
    </source>
</evidence>
<sequence length="195" mass="23076">MNEKYWENRYLNHHTGWDMNQVSPPLKVYIDHIENKNLKILIPGAGNAYEAEYLLNMGFKKVYVADIAKTPLNNLKHRVPSFPDEQLLHINFFDIQLEFDLIFEQTFFCALPPELRSEYVKKMHQILEPNGRLVGVFFDFPLTEEGPPFGGSKEEYLSYFKNYFKIKTLERCYNSHPKRQGKELFFNFKKNVNGL</sequence>
<dbReference type="PANTHER" id="PTHR32183:SF6">
    <property type="entry name" value="CYSTEINE SULFINATE DESULFINASE_CYSTEINE DESULFURASE AND RELATED ENZYMES"/>
    <property type="match status" value="1"/>
</dbReference>
<dbReference type="GO" id="GO:0032259">
    <property type="term" value="P:methylation"/>
    <property type="evidence" value="ECO:0007669"/>
    <property type="project" value="UniProtKB-KW"/>
</dbReference>
<dbReference type="GO" id="GO:0008757">
    <property type="term" value="F:S-adenosylmethionine-dependent methyltransferase activity"/>
    <property type="evidence" value="ECO:0007669"/>
    <property type="project" value="InterPro"/>
</dbReference>
<keyword evidence="2 5" id="KW-0489">Methyltransferase</keyword>
<dbReference type="InterPro" id="IPR029063">
    <property type="entry name" value="SAM-dependent_MTases_sf"/>
</dbReference>
<dbReference type="SUPFAM" id="SSF53335">
    <property type="entry name" value="S-adenosyl-L-methionine-dependent methyltransferases"/>
    <property type="match status" value="1"/>
</dbReference>
<dbReference type="Pfam" id="PF05724">
    <property type="entry name" value="TPMT"/>
    <property type="match status" value="1"/>
</dbReference>
<evidence type="ECO:0000313" key="5">
    <source>
        <dbReference type="EMBL" id="TKS55736.1"/>
    </source>
</evidence>
<dbReference type="AlphaFoldDB" id="A0A4U5TP59"/>
<keyword evidence="6" id="KW-1185">Reference proteome</keyword>
<dbReference type="PROSITE" id="PS51585">
    <property type="entry name" value="SAM_MT_TPMT"/>
    <property type="match status" value="1"/>
</dbReference>
<name>A0A4U5TP59_9FLAO</name>
<evidence type="ECO:0000313" key="6">
    <source>
        <dbReference type="Proteomes" id="UP000306552"/>
    </source>
</evidence>
<gene>
    <name evidence="5" type="ORF">FCN74_10550</name>
</gene>
<evidence type="ECO:0000256" key="3">
    <source>
        <dbReference type="ARBA" id="ARBA00022679"/>
    </source>
</evidence>
<evidence type="ECO:0000256" key="4">
    <source>
        <dbReference type="ARBA" id="ARBA00022691"/>
    </source>
</evidence>
<comment type="caution">
    <text evidence="5">The sequence shown here is derived from an EMBL/GenBank/DDBJ whole genome shotgun (WGS) entry which is preliminary data.</text>
</comment>
<dbReference type="RefSeq" id="WP_138932564.1">
    <property type="nucleotide sequence ID" value="NZ_SWMU01000004.1"/>
</dbReference>
<dbReference type="InterPro" id="IPR008854">
    <property type="entry name" value="TPMT"/>
</dbReference>
<protein>
    <submittedName>
        <fullName evidence="5">Methyltransferase domain-containing protein</fullName>
    </submittedName>
</protein>